<keyword evidence="2" id="KW-1185">Reference proteome</keyword>
<sequence length="97" mass="10906">MLPHDDLKRGHPRIYVGNVDHGFPSSTTYLRFRSPESAARHFPPPHPTAAITSRINPFLPDATRRLGMMLMTTTALCSTERSSCGCLVRNRREKTAE</sequence>
<reference evidence="1 2" key="1">
    <citation type="submission" date="2021-06" db="EMBL/GenBank/DDBJ databases">
        <title>Caerostris darwini draft genome.</title>
        <authorList>
            <person name="Kono N."/>
            <person name="Arakawa K."/>
        </authorList>
    </citation>
    <scope>NUCLEOTIDE SEQUENCE [LARGE SCALE GENOMIC DNA]</scope>
</reference>
<dbReference type="Proteomes" id="UP001054837">
    <property type="component" value="Unassembled WGS sequence"/>
</dbReference>
<accession>A0AAV4TTR9</accession>
<proteinExistence type="predicted"/>
<dbReference type="AlphaFoldDB" id="A0AAV4TTR9"/>
<gene>
    <name evidence="1" type="ORF">CDAR_441261</name>
</gene>
<organism evidence="1 2">
    <name type="scientific">Caerostris darwini</name>
    <dbReference type="NCBI Taxonomy" id="1538125"/>
    <lineage>
        <taxon>Eukaryota</taxon>
        <taxon>Metazoa</taxon>
        <taxon>Ecdysozoa</taxon>
        <taxon>Arthropoda</taxon>
        <taxon>Chelicerata</taxon>
        <taxon>Arachnida</taxon>
        <taxon>Araneae</taxon>
        <taxon>Araneomorphae</taxon>
        <taxon>Entelegynae</taxon>
        <taxon>Araneoidea</taxon>
        <taxon>Araneidae</taxon>
        <taxon>Caerostris</taxon>
    </lineage>
</organism>
<evidence type="ECO:0000313" key="2">
    <source>
        <dbReference type="Proteomes" id="UP001054837"/>
    </source>
</evidence>
<comment type="caution">
    <text evidence="1">The sequence shown here is derived from an EMBL/GenBank/DDBJ whole genome shotgun (WGS) entry which is preliminary data.</text>
</comment>
<evidence type="ECO:0008006" key="3">
    <source>
        <dbReference type="Google" id="ProtNLM"/>
    </source>
</evidence>
<protein>
    <recommendedName>
        <fullName evidence="3">RRM domain-containing protein</fullName>
    </recommendedName>
</protein>
<dbReference type="EMBL" id="BPLQ01009955">
    <property type="protein sequence ID" value="GIY47538.1"/>
    <property type="molecule type" value="Genomic_DNA"/>
</dbReference>
<evidence type="ECO:0000313" key="1">
    <source>
        <dbReference type="EMBL" id="GIY47538.1"/>
    </source>
</evidence>
<name>A0AAV4TTR9_9ARAC</name>